<dbReference type="AlphaFoldDB" id="A0A5J6FDV0"/>
<keyword evidence="2" id="KW-1185">Reference proteome</keyword>
<protein>
    <recommendedName>
        <fullName evidence="3">DUF3558 domain-containing protein</fullName>
    </recommendedName>
</protein>
<dbReference type="EMBL" id="CP023702">
    <property type="protein sequence ID" value="QEU74243.1"/>
    <property type="molecule type" value="Genomic_DNA"/>
</dbReference>
<sequence length="204" mass="21296">MLLIAMGLTACDDVRTDKAPEALPASQVCGGTLSAAGAAALRRIGGQEKYTELEDPGRWSPGTAAKRLEDSADSDYECSLYLEGDDSGTPLMMIGFTARKSHPDPSEAAKDPDHGQVLYPLGVYASVGGDTAASLFFECPTKRSEGGTRYVKASMYTSKGKMKADAGGKDRMAVLNDVSRALAEELGCAAKAKLPAEVPEALAG</sequence>
<organism evidence="1 2">
    <name type="scientific">Streptomyces nitrosporeus</name>
    <dbReference type="NCBI Taxonomy" id="28894"/>
    <lineage>
        <taxon>Bacteria</taxon>
        <taxon>Bacillati</taxon>
        <taxon>Actinomycetota</taxon>
        <taxon>Actinomycetes</taxon>
        <taxon>Kitasatosporales</taxon>
        <taxon>Streptomycetaceae</taxon>
        <taxon>Streptomyces</taxon>
    </lineage>
</organism>
<proteinExistence type="predicted"/>
<evidence type="ECO:0000313" key="2">
    <source>
        <dbReference type="Proteomes" id="UP000326178"/>
    </source>
</evidence>
<dbReference type="Proteomes" id="UP000326178">
    <property type="component" value="Chromosome"/>
</dbReference>
<accession>A0A5J6FDV0</accession>
<dbReference type="KEGG" id="snk:CP967_21615"/>
<reference evidence="1 2" key="1">
    <citation type="submission" date="2017-09" db="EMBL/GenBank/DDBJ databases">
        <authorList>
            <person name="Lee N."/>
            <person name="Cho B.-K."/>
        </authorList>
    </citation>
    <scope>NUCLEOTIDE SEQUENCE [LARGE SCALE GENOMIC DNA]</scope>
    <source>
        <strain evidence="1 2">ATCC 12769</strain>
    </source>
</reference>
<gene>
    <name evidence="1" type="ORF">CP967_21615</name>
</gene>
<name>A0A5J6FDV0_9ACTN</name>
<evidence type="ECO:0000313" key="1">
    <source>
        <dbReference type="EMBL" id="QEU74243.1"/>
    </source>
</evidence>
<evidence type="ECO:0008006" key="3">
    <source>
        <dbReference type="Google" id="ProtNLM"/>
    </source>
</evidence>